<dbReference type="RefSeq" id="WP_086544106.1">
    <property type="nucleotide sequence ID" value="NZ_MSSW01000113.1"/>
</dbReference>
<dbReference type="InterPro" id="IPR049712">
    <property type="entry name" value="Poly_export"/>
</dbReference>
<proteinExistence type="predicted"/>
<evidence type="ECO:0000313" key="5">
    <source>
        <dbReference type="Proteomes" id="UP000256405"/>
    </source>
</evidence>
<evidence type="ECO:0000259" key="3">
    <source>
        <dbReference type="Pfam" id="PF02563"/>
    </source>
</evidence>
<gene>
    <name evidence="4" type="ORF">C8N25_1023</name>
</gene>
<reference evidence="4 5" key="1">
    <citation type="submission" date="2018-08" db="EMBL/GenBank/DDBJ databases">
        <title>Genomic Encyclopedia of Archaeal and Bacterial Type Strains, Phase II (KMG-II): from individual species to whole genera.</title>
        <authorList>
            <person name="Goeker M."/>
        </authorList>
    </citation>
    <scope>NUCLEOTIDE SEQUENCE [LARGE SCALE GENOMIC DNA]</scope>
    <source>
        <strain evidence="4 5">DSM 15986</strain>
    </source>
</reference>
<dbReference type="InterPro" id="IPR003715">
    <property type="entry name" value="Poly_export_N"/>
</dbReference>
<feature type="domain" description="Polysaccharide export protein N-terminal" evidence="3">
    <location>
        <begin position="49"/>
        <end position="149"/>
    </location>
</feature>
<dbReference type="Pfam" id="PF02563">
    <property type="entry name" value="Poly_export"/>
    <property type="match status" value="1"/>
</dbReference>
<evidence type="ECO:0000256" key="2">
    <source>
        <dbReference type="SAM" id="Phobius"/>
    </source>
</evidence>
<evidence type="ECO:0000313" key="4">
    <source>
        <dbReference type="EMBL" id="REG92605.1"/>
    </source>
</evidence>
<dbReference type="Gene3D" id="3.30.1950.10">
    <property type="entry name" value="wza like domain"/>
    <property type="match status" value="1"/>
</dbReference>
<sequence length="269" mass="30479">MRKLLKGLSLSLVFLLAFGCISNERIIYLQNLEGSQPIEDGELIKYEIPEYKLQYNDIIDVNIQTVEDMVQFGFNNKPSQMNAQMGNVSAQSGGDIYYMTGYSVDQKGNIRLPIVGDVNVREKTLEQARIIIEESLRKYVTSELYVKVKLGGIRYSALGEFRRPGKFVVLQDRMTIFEAIANAGDLTTVAKRDEVLLIRQYPEGTRLHRINLLDRQVVESPFYFIQPNDQLYVEPMKVRETGTGENTAQTLALVFSGITALALILNLLK</sequence>
<dbReference type="PANTHER" id="PTHR33619:SF3">
    <property type="entry name" value="POLYSACCHARIDE EXPORT PROTEIN GFCE-RELATED"/>
    <property type="match status" value="1"/>
</dbReference>
<dbReference type="PROSITE" id="PS51257">
    <property type="entry name" value="PROKAR_LIPOPROTEIN"/>
    <property type="match status" value="1"/>
</dbReference>
<dbReference type="EMBL" id="QUNF01000002">
    <property type="protein sequence ID" value="REG92605.1"/>
    <property type="molecule type" value="Genomic_DNA"/>
</dbReference>
<evidence type="ECO:0000256" key="1">
    <source>
        <dbReference type="ARBA" id="ARBA00022729"/>
    </source>
</evidence>
<accession>A0A3E0E339</accession>
<dbReference type="Proteomes" id="UP000256405">
    <property type="component" value="Unassembled WGS sequence"/>
</dbReference>
<keyword evidence="1" id="KW-0732">Signal</keyword>
<dbReference type="PANTHER" id="PTHR33619">
    <property type="entry name" value="POLYSACCHARIDE EXPORT PROTEIN GFCE-RELATED"/>
    <property type="match status" value="1"/>
</dbReference>
<organism evidence="4 5">
    <name type="scientific">Algoriphagus antarcticus</name>
    <dbReference type="NCBI Taxonomy" id="238540"/>
    <lineage>
        <taxon>Bacteria</taxon>
        <taxon>Pseudomonadati</taxon>
        <taxon>Bacteroidota</taxon>
        <taxon>Cytophagia</taxon>
        <taxon>Cytophagales</taxon>
        <taxon>Cyclobacteriaceae</taxon>
        <taxon>Algoriphagus</taxon>
    </lineage>
</organism>
<name>A0A3E0E339_9BACT</name>
<keyword evidence="2" id="KW-0812">Transmembrane</keyword>
<dbReference type="Gene3D" id="3.10.560.10">
    <property type="entry name" value="Outer membrane lipoprotein wza domain like"/>
    <property type="match status" value="1"/>
</dbReference>
<keyword evidence="5" id="KW-1185">Reference proteome</keyword>
<dbReference type="AlphaFoldDB" id="A0A3E0E339"/>
<keyword evidence="2" id="KW-0472">Membrane</keyword>
<comment type="caution">
    <text evidence="4">The sequence shown here is derived from an EMBL/GenBank/DDBJ whole genome shotgun (WGS) entry which is preliminary data.</text>
</comment>
<dbReference type="OrthoDB" id="662756at2"/>
<dbReference type="GO" id="GO:0015159">
    <property type="term" value="F:polysaccharide transmembrane transporter activity"/>
    <property type="evidence" value="ECO:0007669"/>
    <property type="project" value="InterPro"/>
</dbReference>
<feature type="transmembrane region" description="Helical" evidence="2">
    <location>
        <begin position="250"/>
        <end position="268"/>
    </location>
</feature>
<protein>
    <submittedName>
        <fullName evidence="4">Protein involved in gliding motility EpsA</fullName>
    </submittedName>
</protein>
<keyword evidence="2" id="KW-1133">Transmembrane helix</keyword>